<keyword evidence="4" id="KW-0540">Nuclease</keyword>
<dbReference type="GO" id="GO:0006364">
    <property type="term" value="P:rRNA processing"/>
    <property type="evidence" value="ECO:0007669"/>
    <property type="project" value="InterPro"/>
</dbReference>
<dbReference type="EMBL" id="KI392614">
    <property type="protein sequence ID" value="ERN12380.1"/>
    <property type="molecule type" value="Genomic_DNA"/>
</dbReference>
<dbReference type="GO" id="GO:0004527">
    <property type="term" value="F:exonuclease activity"/>
    <property type="evidence" value="ECO:0000318"/>
    <property type="project" value="GO_Central"/>
</dbReference>
<dbReference type="Pfam" id="PF00929">
    <property type="entry name" value="RNase_T"/>
    <property type="match status" value="1"/>
</dbReference>
<evidence type="ECO:0000259" key="8">
    <source>
        <dbReference type="SMART" id="SM00479"/>
    </source>
</evidence>
<dbReference type="GO" id="GO:0008408">
    <property type="term" value="F:3'-5' exonuclease activity"/>
    <property type="evidence" value="ECO:0007669"/>
    <property type="project" value="InterPro"/>
</dbReference>
<evidence type="ECO:0000313" key="9">
    <source>
        <dbReference type="EMBL" id="ERN12380.1"/>
    </source>
</evidence>
<reference evidence="10" key="1">
    <citation type="journal article" date="2013" name="Science">
        <title>The Amborella genome and the evolution of flowering plants.</title>
        <authorList>
            <consortium name="Amborella Genome Project"/>
        </authorList>
    </citation>
    <scope>NUCLEOTIDE SEQUENCE [LARGE SCALE GENOMIC DNA]</scope>
</reference>
<comment type="similarity">
    <text evidence="2">Belongs to the REXO4 family.</text>
</comment>
<proteinExistence type="inferred from homology"/>
<feature type="domain" description="Exonuclease" evidence="8">
    <location>
        <begin position="108"/>
        <end position="282"/>
    </location>
</feature>
<keyword evidence="7" id="KW-0539">Nucleus</keyword>
<evidence type="ECO:0000256" key="6">
    <source>
        <dbReference type="ARBA" id="ARBA00022839"/>
    </source>
</evidence>
<dbReference type="STRING" id="13333.W1PY27"/>
<name>W1PY27_AMBTC</name>
<organism evidence="9 10">
    <name type="scientific">Amborella trichopoda</name>
    <dbReference type="NCBI Taxonomy" id="13333"/>
    <lineage>
        <taxon>Eukaryota</taxon>
        <taxon>Viridiplantae</taxon>
        <taxon>Streptophyta</taxon>
        <taxon>Embryophyta</taxon>
        <taxon>Tracheophyta</taxon>
        <taxon>Spermatophyta</taxon>
        <taxon>Magnoliopsida</taxon>
        <taxon>Amborellales</taxon>
        <taxon>Amborellaceae</taxon>
        <taxon>Amborella</taxon>
    </lineage>
</organism>
<comment type="subcellular location">
    <subcellularLocation>
        <location evidence="1">Nucleus</location>
    </subcellularLocation>
</comment>
<dbReference type="Gramene" id="ERN12380">
    <property type="protein sequence ID" value="ERN12380"/>
    <property type="gene ID" value="AMTR_s00025p00108960"/>
</dbReference>
<keyword evidence="10" id="KW-1185">Reference proteome</keyword>
<dbReference type="CDD" id="cd06144">
    <property type="entry name" value="REX4_like"/>
    <property type="match status" value="1"/>
</dbReference>
<dbReference type="OMA" id="SRHEPRC"/>
<evidence type="ECO:0000256" key="7">
    <source>
        <dbReference type="ARBA" id="ARBA00023242"/>
    </source>
</evidence>
<evidence type="ECO:0000313" key="10">
    <source>
        <dbReference type="Proteomes" id="UP000017836"/>
    </source>
</evidence>
<dbReference type="PANTHER" id="PTHR12801">
    <property type="entry name" value="RNA EXONUCLEASE REXO1 / RECO3 FAMILY MEMBER-RELATED"/>
    <property type="match status" value="1"/>
</dbReference>
<dbReference type="Proteomes" id="UP000017836">
    <property type="component" value="Unassembled WGS sequence"/>
</dbReference>
<accession>W1PY27</accession>
<dbReference type="InterPro" id="IPR013520">
    <property type="entry name" value="Ribonucl_H"/>
</dbReference>
<dbReference type="SUPFAM" id="SSF53098">
    <property type="entry name" value="Ribonuclease H-like"/>
    <property type="match status" value="1"/>
</dbReference>
<dbReference type="InterPro" id="IPR047021">
    <property type="entry name" value="REXO1/3/4-like"/>
</dbReference>
<dbReference type="GO" id="GO:0005634">
    <property type="term" value="C:nucleus"/>
    <property type="evidence" value="ECO:0000318"/>
    <property type="project" value="GO_Central"/>
</dbReference>
<evidence type="ECO:0000256" key="4">
    <source>
        <dbReference type="ARBA" id="ARBA00022722"/>
    </source>
</evidence>
<dbReference type="GO" id="GO:0003676">
    <property type="term" value="F:nucleic acid binding"/>
    <property type="evidence" value="ECO:0007669"/>
    <property type="project" value="InterPro"/>
</dbReference>
<dbReference type="InterPro" id="IPR036397">
    <property type="entry name" value="RNaseH_sf"/>
</dbReference>
<evidence type="ECO:0000256" key="2">
    <source>
        <dbReference type="ARBA" id="ARBA00010489"/>
    </source>
</evidence>
<dbReference type="InterPro" id="IPR037431">
    <property type="entry name" value="REX4_DEDDh_dom"/>
</dbReference>
<dbReference type="Gene3D" id="3.30.420.10">
    <property type="entry name" value="Ribonuclease H-like superfamily/Ribonuclease H"/>
    <property type="match status" value="1"/>
</dbReference>
<dbReference type="InterPro" id="IPR012337">
    <property type="entry name" value="RNaseH-like_sf"/>
</dbReference>
<gene>
    <name evidence="9" type="ORF">AMTR_s00025p00108960</name>
</gene>
<evidence type="ECO:0000256" key="5">
    <source>
        <dbReference type="ARBA" id="ARBA00022801"/>
    </source>
</evidence>
<protein>
    <recommendedName>
        <fullName evidence="3">RNA exonuclease 4</fullName>
    </recommendedName>
</protein>
<keyword evidence="5" id="KW-0378">Hydrolase</keyword>
<dbReference type="eggNOG" id="KOG2249">
    <property type="taxonomic scope" value="Eukaryota"/>
</dbReference>
<keyword evidence="6" id="KW-0269">Exonuclease</keyword>
<evidence type="ECO:0000256" key="1">
    <source>
        <dbReference type="ARBA" id="ARBA00004123"/>
    </source>
</evidence>
<dbReference type="AlphaFoldDB" id="W1PY27"/>
<dbReference type="PANTHER" id="PTHR12801:SF123">
    <property type="entry name" value="RNA EXONUCLEASE 4"/>
    <property type="match status" value="1"/>
</dbReference>
<sequence length="329" mass="37513">MKDSYHSVHEPMCGVCKKHCKTFESLREHLLGPLRKSGCALVFLDRGCHLCLSILSSSDARSKHLETCQMLPANPHGLIPRVSLSNKPIRDKAYFGLYSVTCEIRGREAVAIDCEMVGGGDDGSLNLCARVCLIDEDENMIFHSYVKPPIPVTDYRFEITGIKEEHLKDAMPVNQLRHEIEEILFNGESSGRVWLDGGKARVLVGHSLHYDIVSLDMDYPSHLRRDSAEYLPFMKTNKSSHSLKYLTKTYLGYEIQSGVHDPYEDCVAVMRLYKRMRSQPHKAEECTTYNPFLGFTQKELESMTSDELLDISRTDYYCWCLDAVRKVSE</sequence>
<dbReference type="SMART" id="SM00479">
    <property type="entry name" value="EXOIII"/>
    <property type="match status" value="1"/>
</dbReference>
<dbReference type="GO" id="GO:0006396">
    <property type="term" value="P:RNA processing"/>
    <property type="evidence" value="ECO:0000318"/>
    <property type="project" value="GO_Central"/>
</dbReference>
<dbReference type="HOGENOM" id="CLU_049519_0_0_1"/>
<evidence type="ECO:0000256" key="3">
    <source>
        <dbReference type="ARBA" id="ARBA00016937"/>
    </source>
</evidence>